<evidence type="ECO:0000256" key="12">
    <source>
        <dbReference type="ARBA" id="ARBA00023080"/>
    </source>
</evidence>
<keyword evidence="10 13" id="KW-0067">ATP-binding</keyword>
<dbReference type="InterPro" id="IPR034907">
    <property type="entry name" value="NDK-like_dom"/>
</dbReference>
<evidence type="ECO:0000256" key="7">
    <source>
        <dbReference type="ARBA" id="ARBA00022723"/>
    </source>
</evidence>
<gene>
    <name evidence="13 19" type="primary">ndk</name>
    <name evidence="20" type="ORF">C0188_00125</name>
    <name evidence="18" type="ORF">ENO39_00545</name>
    <name evidence="19" type="ORF">IOK49_03030</name>
</gene>
<feature type="binding site" evidence="13 14">
    <location>
        <position position="104"/>
    </location>
    <ligand>
        <name>ATP</name>
        <dbReference type="ChEBI" id="CHEBI:30616"/>
    </ligand>
</feature>
<comment type="subcellular location">
    <subcellularLocation>
        <location evidence="13">Cytoplasm</location>
    </subcellularLocation>
</comment>
<evidence type="ECO:0000313" key="19">
    <source>
        <dbReference type="EMBL" id="MBE9391052.1"/>
    </source>
</evidence>
<evidence type="ECO:0000256" key="16">
    <source>
        <dbReference type="RuleBase" id="RU004013"/>
    </source>
</evidence>
<dbReference type="GO" id="GO:0006241">
    <property type="term" value="P:CTP biosynthetic process"/>
    <property type="evidence" value="ECO:0007669"/>
    <property type="project" value="UniProtKB-UniRule"/>
</dbReference>
<dbReference type="OMA" id="QHYGEHK"/>
<keyword evidence="9 13" id="KW-0418">Kinase</keyword>
<keyword evidence="8 13" id="KW-0547">Nucleotide-binding</keyword>
<dbReference type="GO" id="GO:0046872">
    <property type="term" value="F:metal ion binding"/>
    <property type="evidence" value="ECO:0007669"/>
    <property type="project" value="UniProtKB-KW"/>
</dbReference>
<dbReference type="EC" id="2.7.4.6" evidence="3 13"/>
<dbReference type="GO" id="GO:0005737">
    <property type="term" value="C:cytoplasm"/>
    <property type="evidence" value="ECO:0007669"/>
    <property type="project" value="UniProtKB-SubCell"/>
</dbReference>
<comment type="catalytic activity">
    <reaction evidence="13 16">
        <text>a 2'-deoxyribonucleoside 5'-diphosphate + ATP = a 2'-deoxyribonucleoside 5'-triphosphate + ADP</text>
        <dbReference type="Rhea" id="RHEA:44640"/>
        <dbReference type="ChEBI" id="CHEBI:30616"/>
        <dbReference type="ChEBI" id="CHEBI:61560"/>
        <dbReference type="ChEBI" id="CHEBI:73316"/>
        <dbReference type="ChEBI" id="CHEBI:456216"/>
        <dbReference type="EC" id="2.7.4.6"/>
    </reaction>
</comment>
<keyword evidence="11 13" id="KW-0460">Magnesium</keyword>
<organism evidence="20 21">
    <name type="scientific">Fervidicoccus fontis</name>
    <dbReference type="NCBI Taxonomy" id="683846"/>
    <lineage>
        <taxon>Archaea</taxon>
        <taxon>Thermoproteota</taxon>
        <taxon>Thermoprotei</taxon>
        <taxon>Fervidicoccales</taxon>
        <taxon>Fervidicoccaceae</taxon>
        <taxon>Fervidicoccus</taxon>
    </lineage>
</organism>
<evidence type="ECO:0000256" key="10">
    <source>
        <dbReference type="ARBA" id="ARBA00022840"/>
    </source>
</evidence>
<dbReference type="PROSITE" id="PS51374">
    <property type="entry name" value="NDPK_LIKE"/>
    <property type="match status" value="1"/>
</dbReference>
<proteinExistence type="inferred from homology"/>
<dbReference type="SMART" id="SM00562">
    <property type="entry name" value="NDK"/>
    <property type="match status" value="1"/>
</dbReference>
<feature type="domain" description="Nucleoside diphosphate kinase-like" evidence="17">
    <location>
        <begin position="3"/>
        <end position="140"/>
    </location>
</feature>
<dbReference type="AlphaFoldDB" id="A0A2J6N4A2"/>
<keyword evidence="7 13" id="KW-0479">Metal-binding</keyword>
<dbReference type="HAMAP" id="MF_00451">
    <property type="entry name" value="NDP_kinase"/>
    <property type="match status" value="1"/>
</dbReference>
<dbReference type="CDD" id="cd04413">
    <property type="entry name" value="NDPk_I"/>
    <property type="match status" value="1"/>
</dbReference>
<dbReference type="PROSITE" id="PS00469">
    <property type="entry name" value="NDPK"/>
    <property type="match status" value="1"/>
</dbReference>
<evidence type="ECO:0000256" key="4">
    <source>
        <dbReference type="ARBA" id="ARBA00017632"/>
    </source>
</evidence>
<dbReference type="Proteomes" id="UP000886076">
    <property type="component" value="Unassembled WGS sequence"/>
</dbReference>
<evidence type="ECO:0000256" key="8">
    <source>
        <dbReference type="ARBA" id="ARBA00022741"/>
    </source>
</evidence>
<dbReference type="EMBL" id="PNIM01000001">
    <property type="protein sequence ID" value="PMB76066.1"/>
    <property type="molecule type" value="Genomic_DNA"/>
</dbReference>
<comment type="function">
    <text evidence="13">Major role in the synthesis of nucleoside triphosphates other than ATP. The ATP gamma phosphate is transferred to the NDP beta phosphate via a ping-pong mechanism, using a phosphorylated active-site intermediate.</text>
</comment>
<dbReference type="SUPFAM" id="SSF54919">
    <property type="entry name" value="Nucleoside diphosphate kinase, NDK"/>
    <property type="match status" value="1"/>
</dbReference>
<sequence>MAIERTFVMIKPDAVERKLIGEIISRFERKNLKIVAMKLIKMTKEQAKELYIPHKDKPFYNDLVNFATRGPVVVMVLEGDSAVEVVRTLIGSTDGRKALPGTIRGDFALDIQENVIHASDSKESYEREHKIFFLESELLKY</sequence>
<dbReference type="GO" id="GO:0005524">
    <property type="term" value="F:ATP binding"/>
    <property type="evidence" value="ECO:0007669"/>
    <property type="project" value="UniProtKB-UniRule"/>
</dbReference>
<reference evidence="19" key="3">
    <citation type="submission" date="2020-10" db="EMBL/GenBank/DDBJ databases">
        <title>Fervidococcus fontis strain 3639Fd - the first crenarchaeon capable of growth on lipids.</title>
        <authorList>
            <person name="Kochetkova T.V."/>
            <person name="Elcheninov A.G."/>
            <person name="Toschakov S.V."/>
            <person name="Kublanov I.V."/>
        </authorList>
    </citation>
    <scope>NUCLEOTIDE SEQUENCE</scope>
    <source>
        <strain evidence="19">3639Fd</strain>
    </source>
</reference>
<dbReference type="EMBL" id="DSFH01000014">
    <property type="protein sequence ID" value="HEW63538.1"/>
    <property type="molecule type" value="Genomic_DNA"/>
</dbReference>
<feature type="binding site" evidence="13 14">
    <location>
        <position position="87"/>
    </location>
    <ligand>
        <name>ATP</name>
        <dbReference type="ChEBI" id="CHEBI:30616"/>
    </ligand>
</feature>
<dbReference type="Proteomes" id="UP000237153">
    <property type="component" value="Unassembled WGS sequence"/>
</dbReference>
<evidence type="ECO:0000259" key="17">
    <source>
        <dbReference type="SMART" id="SM00562"/>
    </source>
</evidence>
<evidence type="ECO:0000256" key="2">
    <source>
        <dbReference type="ARBA" id="ARBA00008142"/>
    </source>
</evidence>
<dbReference type="Proteomes" id="UP000652307">
    <property type="component" value="Unassembled WGS sequence"/>
</dbReference>
<evidence type="ECO:0000313" key="18">
    <source>
        <dbReference type="EMBL" id="HEW63538.1"/>
    </source>
</evidence>
<evidence type="ECO:0000256" key="1">
    <source>
        <dbReference type="ARBA" id="ARBA00001946"/>
    </source>
</evidence>
<keyword evidence="12 13" id="KW-0546">Nucleotide metabolism</keyword>
<dbReference type="GeneID" id="12449521"/>
<keyword evidence="13" id="KW-0963">Cytoplasm</keyword>
<dbReference type="InterPro" id="IPR023005">
    <property type="entry name" value="Nucleoside_diP_kinase_AS"/>
</dbReference>
<feature type="binding site" evidence="13 14">
    <location>
        <position position="11"/>
    </location>
    <ligand>
        <name>ATP</name>
        <dbReference type="ChEBI" id="CHEBI:30616"/>
    </ligand>
</feature>
<comment type="similarity">
    <text evidence="2 13 14 15">Belongs to the NDK family.</text>
</comment>
<comment type="catalytic activity">
    <reaction evidence="13">
        <text>a ribonucleoside 5'-diphosphate + ATP = a ribonucleoside 5'-triphosphate + ADP</text>
        <dbReference type="Rhea" id="RHEA:18113"/>
        <dbReference type="ChEBI" id="CHEBI:30616"/>
        <dbReference type="ChEBI" id="CHEBI:57930"/>
        <dbReference type="ChEBI" id="CHEBI:61557"/>
        <dbReference type="ChEBI" id="CHEBI:456216"/>
        <dbReference type="EC" id="2.7.4.6"/>
    </reaction>
</comment>
<reference evidence="20 21" key="1">
    <citation type="submission" date="2018-01" db="EMBL/GenBank/DDBJ databases">
        <title>Metagenomic assembled genomes from two thermal pools in the Uzon Caldera, Kamchatka, Russia.</title>
        <authorList>
            <person name="Wilkins L."/>
            <person name="Ettinger C."/>
        </authorList>
    </citation>
    <scope>NUCLEOTIDE SEQUENCE [LARGE SCALE GENOMIC DNA]</scope>
    <source>
        <strain evidence="20">ZAV-06</strain>
    </source>
</reference>
<evidence type="ECO:0000256" key="13">
    <source>
        <dbReference type="HAMAP-Rule" id="MF_00451"/>
    </source>
</evidence>
<feature type="active site" description="Pros-phosphohistidine intermediate" evidence="13 14">
    <location>
        <position position="117"/>
    </location>
</feature>
<dbReference type="InterPro" id="IPR001564">
    <property type="entry name" value="Nucleoside_diP_kinase"/>
</dbReference>
<protein>
    <recommendedName>
        <fullName evidence="4 13">Nucleoside diphosphate kinase</fullName>
        <shortName evidence="13">NDK</shortName>
        <shortName evidence="13">NDP kinase</shortName>
        <ecNumber evidence="3 13">2.7.4.6</ecNumber>
    </recommendedName>
    <alternativeName>
        <fullName evidence="13">Nucleoside-2-P kinase</fullName>
    </alternativeName>
</protein>
<dbReference type="Pfam" id="PF00334">
    <property type="entry name" value="NDK"/>
    <property type="match status" value="1"/>
</dbReference>
<evidence type="ECO:0000256" key="5">
    <source>
        <dbReference type="ARBA" id="ARBA00022553"/>
    </source>
</evidence>
<evidence type="ECO:0000256" key="9">
    <source>
        <dbReference type="ARBA" id="ARBA00022777"/>
    </source>
</evidence>
<keyword evidence="5 13" id="KW-0597">Phosphoprotein</keyword>
<dbReference type="Gene3D" id="3.30.70.141">
    <property type="entry name" value="Nucleoside diphosphate kinase-like domain"/>
    <property type="match status" value="1"/>
</dbReference>
<dbReference type="GO" id="GO:0004550">
    <property type="term" value="F:nucleoside diphosphate kinase activity"/>
    <property type="evidence" value="ECO:0007669"/>
    <property type="project" value="UniProtKB-UniRule"/>
</dbReference>
<evidence type="ECO:0000313" key="21">
    <source>
        <dbReference type="Proteomes" id="UP000237153"/>
    </source>
</evidence>
<evidence type="ECO:0000256" key="15">
    <source>
        <dbReference type="RuleBase" id="RU004011"/>
    </source>
</evidence>
<name>A0A2J6N4A2_9CREN</name>
<accession>A0A2J6N4A2</accession>
<dbReference type="EMBL" id="JADEZV010000002">
    <property type="protein sequence ID" value="MBE9391052.1"/>
    <property type="molecule type" value="Genomic_DNA"/>
</dbReference>
<evidence type="ECO:0000256" key="3">
    <source>
        <dbReference type="ARBA" id="ARBA00012966"/>
    </source>
</evidence>
<evidence type="ECO:0000313" key="20">
    <source>
        <dbReference type="EMBL" id="PMB76066.1"/>
    </source>
</evidence>
<dbReference type="GO" id="GO:0006183">
    <property type="term" value="P:GTP biosynthetic process"/>
    <property type="evidence" value="ECO:0007669"/>
    <property type="project" value="UniProtKB-UniRule"/>
</dbReference>
<dbReference type="NCBIfam" id="NF001908">
    <property type="entry name" value="PRK00668.1"/>
    <property type="match status" value="1"/>
</dbReference>
<comment type="caution">
    <text evidence="20">The sequence shown here is derived from an EMBL/GenBank/DDBJ whole genome shotgun (WGS) entry which is preliminary data.</text>
</comment>
<comment type="cofactor">
    <cofactor evidence="1 13">
        <name>Mg(2+)</name>
        <dbReference type="ChEBI" id="CHEBI:18420"/>
    </cofactor>
</comment>
<evidence type="ECO:0000256" key="6">
    <source>
        <dbReference type="ARBA" id="ARBA00022679"/>
    </source>
</evidence>
<dbReference type="FunFam" id="3.30.70.141:FF:000003">
    <property type="entry name" value="Nucleoside diphosphate kinase"/>
    <property type="match status" value="1"/>
</dbReference>
<keyword evidence="6 13" id="KW-0808">Transferase</keyword>
<dbReference type="RefSeq" id="WP_014557587.1">
    <property type="nucleotide sequence ID" value="NZ_DSFH01000014.1"/>
</dbReference>
<dbReference type="PANTHER" id="PTHR11349">
    <property type="entry name" value="NUCLEOSIDE DIPHOSPHATE KINASE"/>
    <property type="match status" value="1"/>
</dbReference>
<dbReference type="InterPro" id="IPR036850">
    <property type="entry name" value="NDK-like_dom_sf"/>
</dbReference>
<feature type="binding site" evidence="13 14">
    <location>
        <position position="93"/>
    </location>
    <ligand>
        <name>ATP</name>
        <dbReference type="ChEBI" id="CHEBI:30616"/>
    </ligand>
</feature>
<evidence type="ECO:0000256" key="14">
    <source>
        <dbReference type="PROSITE-ProRule" id="PRU00706"/>
    </source>
</evidence>
<feature type="binding site" evidence="13 14">
    <location>
        <position position="114"/>
    </location>
    <ligand>
        <name>ATP</name>
        <dbReference type="ChEBI" id="CHEBI:30616"/>
    </ligand>
</feature>
<feature type="binding site" evidence="13 14">
    <location>
        <position position="59"/>
    </location>
    <ligand>
        <name>ATP</name>
        <dbReference type="ChEBI" id="CHEBI:30616"/>
    </ligand>
</feature>
<evidence type="ECO:0000256" key="11">
    <source>
        <dbReference type="ARBA" id="ARBA00022842"/>
    </source>
</evidence>
<reference evidence="18" key="2">
    <citation type="journal article" date="2020" name="mSystems">
        <title>Genome- and Community-Level Interaction Insights into Carbon Utilization and Element Cycling Functions of Hydrothermarchaeota in Hydrothermal Sediment.</title>
        <authorList>
            <person name="Zhou Z."/>
            <person name="Liu Y."/>
            <person name="Xu W."/>
            <person name="Pan J."/>
            <person name="Luo Z.H."/>
            <person name="Li M."/>
        </authorList>
    </citation>
    <scope>NUCLEOTIDE SEQUENCE [LARGE SCALE GENOMIC DNA]</scope>
    <source>
        <strain evidence="18">SpSt-1261</strain>
    </source>
</reference>
<dbReference type="PRINTS" id="PR01243">
    <property type="entry name" value="NUCDPKINASE"/>
</dbReference>
<dbReference type="GO" id="GO:0006228">
    <property type="term" value="P:UTP biosynthetic process"/>
    <property type="evidence" value="ECO:0007669"/>
    <property type="project" value="UniProtKB-UniRule"/>
</dbReference>